<dbReference type="InterPro" id="IPR000477">
    <property type="entry name" value="RT_dom"/>
</dbReference>
<evidence type="ECO:0000256" key="1">
    <source>
        <dbReference type="ARBA" id="ARBA00006432"/>
    </source>
</evidence>
<feature type="domain" description="Reverse transcriptase" evidence="3">
    <location>
        <begin position="825"/>
        <end position="1080"/>
    </location>
</feature>
<dbReference type="InterPro" id="IPR042099">
    <property type="entry name" value="ANL_N_sf"/>
</dbReference>
<evidence type="ECO:0000259" key="3">
    <source>
        <dbReference type="PROSITE" id="PS50878"/>
    </source>
</evidence>
<dbReference type="Pfam" id="PF00501">
    <property type="entry name" value="AMP-binding"/>
    <property type="match status" value="2"/>
</dbReference>
<dbReference type="InterPro" id="IPR025110">
    <property type="entry name" value="AMP-bd_C"/>
</dbReference>
<evidence type="ECO:0000313" key="5">
    <source>
        <dbReference type="Proteomes" id="UP001235939"/>
    </source>
</evidence>
<dbReference type="InterPro" id="IPR036691">
    <property type="entry name" value="Endo/exonu/phosph_ase_sf"/>
</dbReference>
<proteinExistence type="inferred from homology"/>
<dbReference type="InterPro" id="IPR000873">
    <property type="entry name" value="AMP-dep_synth/lig_dom"/>
</dbReference>
<dbReference type="InterPro" id="IPR045851">
    <property type="entry name" value="AMP-bd_C_sf"/>
</dbReference>
<dbReference type="Pfam" id="PF00078">
    <property type="entry name" value="RVT_1"/>
    <property type="match status" value="1"/>
</dbReference>
<dbReference type="InterPro" id="IPR020845">
    <property type="entry name" value="AMP-binding_CS"/>
</dbReference>
<accession>A0ABY6KEK5</accession>
<dbReference type="InterPro" id="IPR005135">
    <property type="entry name" value="Endo/exonuclease/phosphatase"/>
</dbReference>
<dbReference type="CDD" id="cd01650">
    <property type="entry name" value="RT_nLTR_like"/>
    <property type="match status" value="1"/>
</dbReference>
<protein>
    <submittedName>
        <fullName evidence="4">ACSF3</fullName>
    </submittedName>
</protein>
<dbReference type="EMBL" id="CP092866">
    <property type="protein sequence ID" value="UYV67203.1"/>
    <property type="molecule type" value="Genomic_DNA"/>
</dbReference>
<evidence type="ECO:0000313" key="4">
    <source>
        <dbReference type="EMBL" id="UYV67203.1"/>
    </source>
</evidence>
<name>A0ABY6KEK5_9ARAC</name>
<reference evidence="4 5" key="1">
    <citation type="submission" date="2022-01" db="EMBL/GenBank/DDBJ databases">
        <title>A chromosomal length assembly of Cordylochernes scorpioides.</title>
        <authorList>
            <person name="Zeh D."/>
            <person name="Zeh J."/>
        </authorList>
    </citation>
    <scope>NUCLEOTIDE SEQUENCE [LARGE SCALE GENOMIC DNA]</scope>
    <source>
        <strain evidence="4">IN4F17</strain>
        <tissue evidence="4">Whole Body</tissue>
    </source>
</reference>
<dbReference type="Gene3D" id="3.60.10.10">
    <property type="entry name" value="Endonuclease/exonuclease/phosphatase"/>
    <property type="match status" value="1"/>
</dbReference>
<dbReference type="Proteomes" id="UP001235939">
    <property type="component" value="Chromosome 04"/>
</dbReference>
<dbReference type="PANTHER" id="PTHR43201:SF8">
    <property type="entry name" value="ACYL-COA SYNTHETASE FAMILY MEMBER 3"/>
    <property type="match status" value="1"/>
</dbReference>
<feature type="compositionally biased region" description="Pro residues" evidence="2">
    <location>
        <begin position="1577"/>
        <end position="1599"/>
    </location>
</feature>
<dbReference type="SUPFAM" id="SSF56672">
    <property type="entry name" value="DNA/RNA polymerases"/>
    <property type="match status" value="1"/>
</dbReference>
<keyword evidence="5" id="KW-1185">Reference proteome</keyword>
<dbReference type="PANTHER" id="PTHR43201">
    <property type="entry name" value="ACYL-COA SYNTHETASE"/>
    <property type="match status" value="1"/>
</dbReference>
<feature type="region of interest" description="Disordered" evidence="2">
    <location>
        <begin position="1564"/>
        <end position="1611"/>
    </location>
</feature>
<dbReference type="Gene3D" id="3.40.50.12780">
    <property type="entry name" value="N-terminal domain of ligase-like"/>
    <property type="match status" value="2"/>
</dbReference>
<dbReference type="PROSITE" id="PS00455">
    <property type="entry name" value="AMP_BINDING"/>
    <property type="match status" value="1"/>
</dbReference>
<dbReference type="PROSITE" id="PS50878">
    <property type="entry name" value="RT_POL"/>
    <property type="match status" value="1"/>
</dbReference>
<dbReference type="SUPFAM" id="SSF56219">
    <property type="entry name" value="DNase I-like"/>
    <property type="match status" value="1"/>
</dbReference>
<dbReference type="Gene3D" id="3.30.300.30">
    <property type="match status" value="2"/>
</dbReference>
<dbReference type="Pfam" id="PF13193">
    <property type="entry name" value="AMP-binding_C"/>
    <property type="match status" value="2"/>
</dbReference>
<dbReference type="SUPFAM" id="SSF56801">
    <property type="entry name" value="Acetyl-CoA synthetase-like"/>
    <property type="match status" value="2"/>
</dbReference>
<feature type="compositionally biased region" description="Low complexity" evidence="2">
    <location>
        <begin position="1564"/>
        <end position="1576"/>
    </location>
</feature>
<comment type="similarity">
    <text evidence="1">Belongs to the ATP-dependent AMP-binding enzyme family.</text>
</comment>
<evidence type="ECO:0000256" key="2">
    <source>
        <dbReference type="SAM" id="MobiDB-lite"/>
    </source>
</evidence>
<dbReference type="Pfam" id="PF14529">
    <property type="entry name" value="Exo_endo_phos_2"/>
    <property type="match status" value="1"/>
</dbReference>
<sequence>MIYTSGTTGSPKGVVLTHQNLHYQIGALVDAWEWEEKDVILNALPLHHMHGIMNALLCPLTVGATCVLLPKFDSEKVWEHLLNTNTTPRVNLFMGVPTMYAKLIEYYNNKYSDSPRTQKLIREICKHDMRLMVCGSASLPDPIMKKWEKMTGHTLLERYGMSEIGMALSNPLHGRRLAGTVGTPLPNVEARITSSDAYSNQGYNLLVYSGPDGTRVESKKEMVGDLQIRGPTVFLEYYNRPQATAEAFTENRWFHTGDVAEYCTDTKHFRILGRSSADIIKSGGYKISALDVERILLSHPKILECVVVGLPDPTWNEKVAAIVVLRKVHVVQAMIIMSPNAKLNVLQCNINGISTSKSKVKLDEILSLADSKGANIICLQETKLKPNHLFKVKGFKILRKDRPSADGGGGLLTLIKDLSFEEIDTPSTTHTELQAFKIHLPNQRPLTIVNTYQPPQKPGPELDLVAHLLNPNILILGDFNSKHQSWGCSLNNTEGSILSTFIDDNNLTIVSHGPTYISHSYGTPQTLDLTITSPSMQQFTKSSTLKSIGSDHLPLLTEISTSTSLPKSSQRLFWNYKKASWNSFKTLLDSLLSKIPPNSSLEDRKNWKSAVLISAKQNIPRGNRKFYIPGYREVLDLLKDEIEDRNQVYQDLIENNNTLLIRDYNHLAAKIKLKADQIKQNKWIEICSSIDPKTSDTKLWRLLHALNQDTPSHSSSNTFKDNSGNPLTDKYSIANHFAHHYSSTAKLNFHLQDKIIGRKSRLTRNLAKSKPSHNIFSKPFQEHELDEALSHLDPTKAPGPDNITGPMLKNLSSHAKLELLSIFNYSWSSSTLPKEWKHATIIPIHKPGKLENHPTNYRPISLTSIPCKIMEHMILNRLTFYLNLNNLLDPHQRAFKKYQSTEDSIFYFVQQTQDSFHHKPTESTIAAFIDLSQAFDRVWKEKLILKLDELGIEGSMLSWISNFLSKRTIQVNFNNIKSKTTRIYQGLPQGSILSPILFNIYLNDVHTSIKPPAKIALYADDIIIWVSKNNLSDAEQSLNKAMKNLQKIGALVDAWEWEEKDVILNALPLHHMHGIMNALLCPLTVGATCVLLPKFDSEKVWEHLLNTNTTPRVNLFMGVPTMYAKLIEYYNNKYSDSPRTQKLIREICKYDMRLMVCGSASLPDPIMQKWEKMTGHTLLERYGMSEIGMALSNPLHGRRLAGTVGTTLPNVEARITSSDAYSNQGYNLLVYSGPDGTRVESKKEMVGDLQIRGPTVFLEYYNRPQATAEAFTEDRWFHTGDVAEYCTDTKHFRILGRSSADIIKSGGYKISALDVERILLSHPKILECVVVGLPDPTWNEKVAAIVVLRKEELLGLMEQVEGHLTNQVLVDQVEENIGKIHGQLPGLGPEMERLFPDHLEHYFTTYRQEVRDFAHVSPHALLQLLEMIELRAGRWCHNPDTDNFYLHYLEQYITLHYSTLHHTTVHYITLQYNTLHYSTLHHTTVHYITLQYNTLHYSTLHYTTVHYITLQYTTLHYSTLHYTTVHYITLQYNTLHYSTLHYTTVHYITLDYKGYTTAPVYCTRAPSSSSSSRPAATRPPPSTRPPPPPPQPPPSPAPPGTSSSPPGSTLNLPRSLWDQIFGVEVLVHYANEGQQPEMAYVVDFS</sequence>
<gene>
    <name evidence="4" type="ORF">LAZ67_4004377</name>
</gene>
<organism evidence="4 5">
    <name type="scientific">Cordylochernes scorpioides</name>
    <dbReference type="NCBI Taxonomy" id="51811"/>
    <lineage>
        <taxon>Eukaryota</taxon>
        <taxon>Metazoa</taxon>
        <taxon>Ecdysozoa</taxon>
        <taxon>Arthropoda</taxon>
        <taxon>Chelicerata</taxon>
        <taxon>Arachnida</taxon>
        <taxon>Pseudoscorpiones</taxon>
        <taxon>Cheliferoidea</taxon>
        <taxon>Chernetidae</taxon>
        <taxon>Cordylochernes</taxon>
    </lineage>
</organism>
<dbReference type="InterPro" id="IPR043502">
    <property type="entry name" value="DNA/RNA_pol_sf"/>
</dbReference>